<dbReference type="SUPFAM" id="SSF49503">
    <property type="entry name" value="Cupredoxins"/>
    <property type="match status" value="1"/>
</dbReference>
<evidence type="ECO:0000256" key="9">
    <source>
        <dbReference type="ARBA" id="ARBA00022982"/>
    </source>
</evidence>
<keyword evidence="7 16" id="KW-0479">Metal-binding</keyword>
<dbReference type="PROSITE" id="PS50999">
    <property type="entry name" value="COX2_TM"/>
    <property type="match status" value="1"/>
</dbReference>
<dbReference type="GO" id="GO:0005507">
    <property type="term" value="F:copper ion binding"/>
    <property type="evidence" value="ECO:0007669"/>
    <property type="project" value="InterPro"/>
</dbReference>
<dbReference type="InterPro" id="IPR011759">
    <property type="entry name" value="Cyt_c_oxidase_su2_TM_dom"/>
</dbReference>
<organism evidence="23 24">
    <name type="scientific">Calditerricola satsumensis</name>
    <dbReference type="NCBI Taxonomy" id="373054"/>
    <lineage>
        <taxon>Bacteria</taxon>
        <taxon>Bacillati</taxon>
        <taxon>Bacillota</taxon>
        <taxon>Bacilli</taxon>
        <taxon>Bacillales</taxon>
        <taxon>Bacillaceae</taxon>
        <taxon>Calditerricola</taxon>
    </lineage>
</organism>
<dbReference type="PANTHER" id="PTHR22888:SF9">
    <property type="entry name" value="CYTOCHROME C OXIDASE SUBUNIT 2"/>
    <property type="match status" value="1"/>
</dbReference>
<evidence type="ECO:0000256" key="11">
    <source>
        <dbReference type="ARBA" id="ARBA00023004"/>
    </source>
</evidence>
<evidence type="ECO:0000256" key="10">
    <source>
        <dbReference type="ARBA" id="ARBA00022989"/>
    </source>
</evidence>
<protein>
    <recommendedName>
        <fullName evidence="18">Cytochrome c oxidase subunit 2</fullName>
        <ecNumber evidence="18">7.1.1.9</ecNumber>
    </recommendedName>
</protein>
<feature type="transmembrane region" description="Helical" evidence="19">
    <location>
        <begin position="20"/>
        <end position="45"/>
    </location>
</feature>
<dbReference type="Gene3D" id="1.10.287.90">
    <property type="match status" value="1"/>
</dbReference>
<dbReference type="GO" id="GO:0005886">
    <property type="term" value="C:plasma membrane"/>
    <property type="evidence" value="ECO:0007669"/>
    <property type="project" value="UniProtKB-SubCell"/>
</dbReference>
<dbReference type="NCBIfam" id="TIGR02866">
    <property type="entry name" value="CoxB"/>
    <property type="match status" value="1"/>
</dbReference>
<dbReference type="Gene3D" id="1.10.760.10">
    <property type="entry name" value="Cytochrome c-like domain"/>
    <property type="match status" value="1"/>
</dbReference>
<dbReference type="InterPro" id="IPR008972">
    <property type="entry name" value="Cupredoxin"/>
</dbReference>
<dbReference type="PRINTS" id="PR01166">
    <property type="entry name" value="CYCOXIDASEII"/>
</dbReference>
<dbReference type="SUPFAM" id="SSF46626">
    <property type="entry name" value="Cytochrome c"/>
    <property type="match status" value="1"/>
</dbReference>
<dbReference type="SUPFAM" id="SSF81464">
    <property type="entry name" value="Cytochrome c oxidase subunit II-like, transmembrane region"/>
    <property type="match status" value="1"/>
</dbReference>
<dbReference type="InterPro" id="IPR036257">
    <property type="entry name" value="Cyt_c_oxidase_su2_TM_sf"/>
</dbReference>
<evidence type="ECO:0000256" key="19">
    <source>
        <dbReference type="SAM" id="Phobius"/>
    </source>
</evidence>
<comment type="similarity">
    <text evidence="2 17">Belongs to the cytochrome c oxidase subunit 2 family.</text>
</comment>
<evidence type="ECO:0000256" key="2">
    <source>
        <dbReference type="ARBA" id="ARBA00007866"/>
    </source>
</evidence>
<dbReference type="GO" id="GO:0004129">
    <property type="term" value="F:cytochrome-c oxidase activity"/>
    <property type="evidence" value="ECO:0007669"/>
    <property type="project" value="UniProtKB-EC"/>
</dbReference>
<evidence type="ECO:0000256" key="4">
    <source>
        <dbReference type="ARBA" id="ARBA00022617"/>
    </source>
</evidence>
<dbReference type="EC" id="7.1.1.9" evidence="18"/>
<dbReference type="Pfam" id="PF00116">
    <property type="entry name" value="COX2"/>
    <property type="match status" value="1"/>
</dbReference>
<comment type="caution">
    <text evidence="23">The sequence shown here is derived from an EMBL/GenBank/DDBJ whole genome shotgun (WGS) entry which is preliminary data.</text>
</comment>
<evidence type="ECO:0000256" key="8">
    <source>
        <dbReference type="ARBA" id="ARBA00022967"/>
    </source>
</evidence>
<evidence type="ECO:0000313" key="24">
    <source>
        <dbReference type="Proteomes" id="UP000637720"/>
    </source>
</evidence>
<evidence type="ECO:0000256" key="12">
    <source>
        <dbReference type="ARBA" id="ARBA00023008"/>
    </source>
</evidence>
<comment type="subcellular location">
    <subcellularLocation>
        <location evidence="17">Cell membrane</location>
        <topology evidence="17">Multi-pass membrane protein</topology>
    </subcellularLocation>
    <subcellularLocation>
        <location evidence="1">Membrane</location>
        <topology evidence="1">Multi-pass membrane protein</topology>
    </subcellularLocation>
</comment>
<keyword evidence="24" id="KW-1185">Reference proteome</keyword>
<feature type="transmembrane region" description="Helical" evidence="19">
    <location>
        <begin position="66"/>
        <end position="85"/>
    </location>
</feature>
<dbReference type="PROSITE" id="PS00078">
    <property type="entry name" value="COX2"/>
    <property type="match status" value="1"/>
</dbReference>
<dbReference type="Proteomes" id="UP000637720">
    <property type="component" value="Unassembled WGS sequence"/>
</dbReference>
<evidence type="ECO:0000256" key="16">
    <source>
        <dbReference type="PROSITE-ProRule" id="PRU00433"/>
    </source>
</evidence>
<keyword evidence="12 18" id="KW-0186">Copper</keyword>
<sequence>MEGSLFLPDALSETAKEIDGLFYILTGIAVVIFLLVWMLLLIFLVRYRRKHPTKEGLRLYGNTRLEIIWTVIPALILVVLGIYSAQMVYALQKPPADAYEIQVTASKWKWEFTYPDGPNGGFTTLNDLRLPAGKPILFRITSKDVIHSFWVPELRIKMDAVPGRETRVWVKPLKEEGKFKVLCAEYCGTAHANMVSDALVMKEEHFGKWVASGGKEDPSGQPLDGKQLAQQFGCLACHAIDGRELAGPSWKGIYGTERELADGSKVKVDDEYLKESIVNPNAKVVKGYGPAMPAYPQLSDAQLQALVDYIKSLK</sequence>
<evidence type="ECO:0000313" key="23">
    <source>
        <dbReference type="EMBL" id="GGK03431.1"/>
    </source>
</evidence>
<feature type="domain" description="Cytochrome c" evidence="22">
    <location>
        <begin position="220"/>
        <end position="314"/>
    </location>
</feature>
<dbReference type="InterPro" id="IPR036909">
    <property type="entry name" value="Cyt_c-like_dom_sf"/>
</dbReference>
<gene>
    <name evidence="23" type="primary">coxB1</name>
    <name evidence="23" type="ORF">GCM10007043_16940</name>
</gene>
<comment type="cofactor">
    <cofactor evidence="18">
        <name>Cu cation</name>
        <dbReference type="ChEBI" id="CHEBI:23378"/>
    </cofactor>
    <text evidence="18">Binds a copper A center.</text>
</comment>
<dbReference type="InterPro" id="IPR009056">
    <property type="entry name" value="Cyt_c-like_dom"/>
</dbReference>
<keyword evidence="9 17" id="KW-0249">Electron transport</keyword>
<dbReference type="InterPro" id="IPR045187">
    <property type="entry name" value="CcO_II"/>
</dbReference>
<evidence type="ECO:0000256" key="14">
    <source>
        <dbReference type="ARBA" id="ARBA00024688"/>
    </source>
</evidence>
<reference evidence="23" key="2">
    <citation type="submission" date="2020-09" db="EMBL/GenBank/DDBJ databases">
        <authorList>
            <person name="Sun Q."/>
            <person name="Ohkuma M."/>
        </authorList>
    </citation>
    <scope>NUCLEOTIDE SEQUENCE</scope>
    <source>
        <strain evidence="23">JCM 14719</strain>
    </source>
</reference>
<comment type="function">
    <text evidence="14 18">Subunits I and II form the functional core of the enzyme complex. Electrons originating in cytochrome c are transferred via heme a and Cu(A) to the binuclear center formed by heme a3 and Cu(B).</text>
</comment>
<evidence type="ECO:0000259" key="21">
    <source>
        <dbReference type="PROSITE" id="PS50999"/>
    </source>
</evidence>
<proteinExistence type="inferred from homology"/>
<evidence type="ECO:0000256" key="1">
    <source>
        <dbReference type="ARBA" id="ARBA00004141"/>
    </source>
</evidence>
<keyword evidence="4 16" id="KW-0349">Heme</keyword>
<keyword evidence="5 17" id="KW-0679">Respiratory chain</keyword>
<dbReference type="AlphaFoldDB" id="A0A8J3BC99"/>
<dbReference type="GO" id="GO:0042773">
    <property type="term" value="P:ATP synthesis coupled electron transport"/>
    <property type="evidence" value="ECO:0007669"/>
    <property type="project" value="TreeGrafter"/>
</dbReference>
<keyword evidence="11 16" id="KW-0408">Iron</keyword>
<evidence type="ECO:0000256" key="18">
    <source>
        <dbReference type="RuleBase" id="RU004024"/>
    </source>
</evidence>
<evidence type="ECO:0000259" key="22">
    <source>
        <dbReference type="PROSITE" id="PS51007"/>
    </source>
</evidence>
<keyword evidence="3 17" id="KW-0813">Transport</keyword>
<evidence type="ECO:0000256" key="15">
    <source>
        <dbReference type="ARBA" id="ARBA00047816"/>
    </source>
</evidence>
<keyword evidence="8" id="KW-1278">Translocase</keyword>
<evidence type="ECO:0000259" key="20">
    <source>
        <dbReference type="PROSITE" id="PS50857"/>
    </source>
</evidence>
<evidence type="ECO:0000256" key="7">
    <source>
        <dbReference type="ARBA" id="ARBA00022723"/>
    </source>
</evidence>
<evidence type="ECO:0000256" key="13">
    <source>
        <dbReference type="ARBA" id="ARBA00023136"/>
    </source>
</evidence>
<dbReference type="Pfam" id="PF02790">
    <property type="entry name" value="COX2_TM"/>
    <property type="match status" value="1"/>
</dbReference>
<keyword evidence="13 19" id="KW-0472">Membrane</keyword>
<evidence type="ECO:0000256" key="17">
    <source>
        <dbReference type="RuleBase" id="RU000456"/>
    </source>
</evidence>
<comment type="catalytic activity">
    <reaction evidence="15 18">
        <text>4 Fe(II)-[cytochrome c] + O2 + 8 H(+)(in) = 4 Fe(III)-[cytochrome c] + 2 H2O + 4 H(+)(out)</text>
        <dbReference type="Rhea" id="RHEA:11436"/>
        <dbReference type="Rhea" id="RHEA-COMP:10350"/>
        <dbReference type="Rhea" id="RHEA-COMP:14399"/>
        <dbReference type="ChEBI" id="CHEBI:15377"/>
        <dbReference type="ChEBI" id="CHEBI:15378"/>
        <dbReference type="ChEBI" id="CHEBI:15379"/>
        <dbReference type="ChEBI" id="CHEBI:29033"/>
        <dbReference type="ChEBI" id="CHEBI:29034"/>
        <dbReference type="EC" id="7.1.1.9"/>
    </reaction>
</comment>
<feature type="domain" description="Cytochrome oxidase subunit II transmembrane region profile" evidence="21">
    <location>
        <begin position="1"/>
        <end position="95"/>
    </location>
</feature>
<accession>A0A8J3BC99</accession>
<dbReference type="InterPro" id="IPR001505">
    <property type="entry name" value="Copper_CuA"/>
</dbReference>
<dbReference type="InterPro" id="IPR014222">
    <property type="entry name" value="Cyt_c_oxidase_su2"/>
</dbReference>
<dbReference type="GO" id="GO:0020037">
    <property type="term" value="F:heme binding"/>
    <property type="evidence" value="ECO:0007669"/>
    <property type="project" value="InterPro"/>
</dbReference>
<name>A0A8J3BC99_9BACI</name>
<evidence type="ECO:0000256" key="3">
    <source>
        <dbReference type="ARBA" id="ARBA00022448"/>
    </source>
</evidence>
<dbReference type="EMBL" id="BMOF01000036">
    <property type="protein sequence ID" value="GGK03431.1"/>
    <property type="molecule type" value="Genomic_DNA"/>
</dbReference>
<feature type="domain" description="Cytochrome oxidase subunit II copper A binding" evidence="20">
    <location>
        <begin position="96"/>
        <end position="212"/>
    </location>
</feature>
<dbReference type="PROSITE" id="PS51007">
    <property type="entry name" value="CYTC"/>
    <property type="match status" value="1"/>
</dbReference>
<dbReference type="Gene3D" id="2.60.40.420">
    <property type="entry name" value="Cupredoxins - blue copper proteins"/>
    <property type="match status" value="1"/>
</dbReference>
<dbReference type="InterPro" id="IPR002429">
    <property type="entry name" value="CcO_II-like_C"/>
</dbReference>
<dbReference type="PROSITE" id="PS50857">
    <property type="entry name" value="COX2_CUA"/>
    <property type="match status" value="1"/>
</dbReference>
<keyword evidence="6 17" id="KW-0812">Transmembrane</keyword>
<dbReference type="GO" id="GO:0016491">
    <property type="term" value="F:oxidoreductase activity"/>
    <property type="evidence" value="ECO:0007669"/>
    <property type="project" value="InterPro"/>
</dbReference>
<evidence type="ECO:0000256" key="5">
    <source>
        <dbReference type="ARBA" id="ARBA00022660"/>
    </source>
</evidence>
<dbReference type="Pfam" id="PF00034">
    <property type="entry name" value="Cytochrom_C"/>
    <property type="match status" value="1"/>
</dbReference>
<dbReference type="PANTHER" id="PTHR22888">
    <property type="entry name" value="CYTOCHROME C OXIDASE, SUBUNIT II"/>
    <property type="match status" value="1"/>
</dbReference>
<evidence type="ECO:0000256" key="6">
    <source>
        <dbReference type="ARBA" id="ARBA00022692"/>
    </source>
</evidence>
<keyword evidence="10 19" id="KW-1133">Transmembrane helix</keyword>
<dbReference type="RefSeq" id="WP_188817621.1">
    <property type="nucleotide sequence ID" value="NZ_BMOF01000036.1"/>
</dbReference>
<reference evidence="23" key="1">
    <citation type="journal article" date="2014" name="Int. J. Syst. Evol. Microbiol.">
        <title>Complete genome sequence of Corynebacterium casei LMG S-19264T (=DSM 44701T), isolated from a smear-ripened cheese.</title>
        <authorList>
            <consortium name="US DOE Joint Genome Institute (JGI-PGF)"/>
            <person name="Walter F."/>
            <person name="Albersmeier A."/>
            <person name="Kalinowski J."/>
            <person name="Ruckert C."/>
        </authorList>
    </citation>
    <scope>NUCLEOTIDE SEQUENCE</scope>
    <source>
        <strain evidence="23">JCM 14719</strain>
    </source>
</reference>